<evidence type="ECO:0000259" key="6">
    <source>
        <dbReference type="Pfam" id="PF00916"/>
    </source>
</evidence>
<dbReference type="PANTHER" id="PTHR43310:SF1">
    <property type="entry name" value="SULFATE TRANSPORTER YBAR-RELATED"/>
    <property type="match status" value="1"/>
</dbReference>
<dbReference type="STRING" id="578462.A0A0L0SYT8"/>
<proteinExistence type="predicted"/>
<sequence length="549" mass="58123">MASYVAASAASDGRKRAASAAARQLSPHAAHRRRIGWRTAVTRVKNASCRAAASTKDAALRVPADLAGSARYFHEHPAQLATDNFAGVAVAIMQSTFWIGLMAGLFGARPDMVSGLAGAMAMVQRGIMIPAADSPLATACPSERMQVLLATMLVVGVFQIVLGLIKAPAALRLLPFPVHVGFTNGLAAVVLVAQLAGFNVDAGPAWILRFDELQLYLVAIFVVLAMIITHFQSRIPGTLRLDPIKLTSQIVPGSLKAMDVTMLVEHLVFRRALGVHAKTVGDVAVIKGEFTAPSWLLVGIDWSKYTGTISSTRPCLGSLTAPFFNCIGGSAMVGQSALTILSGTRSRIAAVTAALLIAVILVAAGPAIALLPVATLSGILFVVVLHAFEWRTLRYIFRREMPWGDVVTVVVVSVLAVAVNLAVVVVVGTAWSAIVYAWRASQDAVVERIGVAEIKEAPAGSEVDPNVGFVEHVLSVVTRHEPSLLRFTGPLFHASTAALVHDLTLTSPPAVVRPETDPPIVLWDLTHAPVRDASAVRDLKAAAKAWTTF</sequence>
<reference evidence="8" key="2">
    <citation type="submission" date="2009-11" db="EMBL/GenBank/DDBJ databases">
        <title>The Genome Sequence of Allomyces macrogynus strain ATCC 38327.</title>
        <authorList>
            <consortium name="The Broad Institute Genome Sequencing Platform"/>
            <person name="Russ C."/>
            <person name="Cuomo C."/>
            <person name="Shea T."/>
            <person name="Young S.K."/>
            <person name="Zeng Q."/>
            <person name="Koehrsen M."/>
            <person name="Haas B."/>
            <person name="Borodovsky M."/>
            <person name="Guigo R."/>
            <person name="Alvarado L."/>
            <person name="Berlin A."/>
            <person name="Borenstein D."/>
            <person name="Chen Z."/>
            <person name="Engels R."/>
            <person name="Freedman E."/>
            <person name="Gellesch M."/>
            <person name="Goldberg J."/>
            <person name="Griggs A."/>
            <person name="Gujja S."/>
            <person name="Heiman D."/>
            <person name="Hepburn T."/>
            <person name="Howarth C."/>
            <person name="Jen D."/>
            <person name="Larson L."/>
            <person name="Lewis B."/>
            <person name="Mehta T."/>
            <person name="Park D."/>
            <person name="Pearson M."/>
            <person name="Roberts A."/>
            <person name="Saif S."/>
            <person name="Shenoy N."/>
            <person name="Sisk P."/>
            <person name="Stolte C."/>
            <person name="Sykes S."/>
            <person name="Walk T."/>
            <person name="White J."/>
            <person name="Yandava C."/>
            <person name="Burger G."/>
            <person name="Gray M.W."/>
            <person name="Holland P.W.H."/>
            <person name="King N."/>
            <person name="Lang F.B.F."/>
            <person name="Roger A.J."/>
            <person name="Ruiz-Trillo I."/>
            <person name="Lander E."/>
            <person name="Nusbaum C."/>
        </authorList>
    </citation>
    <scope>NUCLEOTIDE SEQUENCE [LARGE SCALE GENOMIC DNA]</scope>
    <source>
        <strain evidence="8">ATCC 38327</strain>
    </source>
</reference>
<keyword evidence="3 5" id="KW-1133">Transmembrane helix</keyword>
<evidence type="ECO:0000256" key="4">
    <source>
        <dbReference type="ARBA" id="ARBA00023136"/>
    </source>
</evidence>
<evidence type="ECO:0000313" key="7">
    <source>
        <dbReference type="EMBL" id="KNE67723.1"/>
    </source>
</evidence>
<reference evidence="7 8" key="1">
    <citation type="submission" date="2009-11" db="EMBL/GenBank/DDBJ databases">
        <title>Annotation of Allomyces macrogynus ATCC 38327.</title>
        <authorList>
            <consortium name="The Broad Institute Genome Sequencing Platform"/>
            <person name="Russ C."/>
            <person name="Cuomo C."/>
            <person name="Burger G."/>
            <person name="Gray M.W."/>
            <person name="Holland P.W.H."/>
            <person name="King N."/>
            <person name="Lang F.B.F."/>
            <person name="Roger A.J."/>
            <person name="Ruiz-Trillo I."/>
            <person name="Young S.K."/>
            <person name="Zeng Q."/>
            <person name="Gargeya S."/>
            <person name="Fitzgerald M."/>
            <person name="Haas B."/>
            <person name="Abouelleil A."/>
            <person name="Alvarado L."/>
            <person name="Arachchi H.M."/>
            <person name="Berlin A."/>
            <person name="Chapman S.B."/>
            <person name="Gearin G."/>
            <person name="Goldberg J."/>
            <person name="Griggs A."/>
            <person name="Gujja S."/>
            <person name="Hansen M."/>
            <person name="Heiman D."/>
            <person name="Howarth C."/>
            <person name="Larimer J."/>
            <person name="Lui A."/>
            <person name="MacDonald P.J.P."/>
            <person name="McCowen C."/>
            <person name="Montmayeur A."/>
            <person name="Murphy C."/>
            <person name="Neiman D."/>
            <person name="Pearson M."/>
            <person name="Priest M."/>
            <person name="Roberts A."/>
            <person name="Saif S."/>
            <person name="Shea T."/>
            <person name="Sisk P."/>
            <person name="Stolte C."/>
            <person name="Sykes S."/>
            <person name="Wortman J."/>
            <person name="Nusbaum C."/>
            <person name="Birren B."/>
        </authorList>
    </citation>
    <scope>NUCLEOTIDE SEQUENCE [LARGE SCALE GENOMIC DNA]</scope>
    <source>
        <strain evidence="7 8">ATCC 38327</strain>
    </source>
</reference>
<feature type="transmembrane region" description="Helical" evidence="5">
    <location>
        <begin position="409"/>
        <end position="438"/>
    </location>
</feature>
<gene>
    <name evidence="7" type="ORF">AMAG_12454</name>
</gene>
<keyword evidence="2 5" id="KW-0812">Transmembrane</keyword>
<dbReference type="EMBL" id="GG745354">
    <property type="protein sequence ID" value="KNE67723.1"/>
    <property type="molecule type" value="Genomic_DNA"/>
</dbReference>
<evidence type="ECO:0000256" key="1">
    <source>
        <dbReference type="ARBA" id="ARBA00004141"/>
    </source>
</evidence>
<dbReference type="AlphaFoldDB" id="A0A0L0SYT8"/>
<comment type="subcellular location">
    <subcellularLocation>
        <location evidence="1">Membrane</location>
        <topology evidence="1">Multi-pass membrane protein</topology>
    </subcellularLocation>
</comment>
<feature type="transmembrane region" description="Helical" evidence="5">
    <location>
        <begin position="370"/>
        <end position="388"/>
    </location>
</feature>
<organism evidence="7 8">
    <name type="scientific">Allomyces macrogynus (strain ATCC 38327)</name>
    <name type="common">Allomyces javanicus var. macrogynus</name>
    <dbReference type="NCBI Taxonomy" id="578462"/>
    <lineage>
        <taxon>Eukaryota</taxon>
        <taxon>Fungi</taxon>
        <taxon>Fungi incertae sedis</taxon>
        <taxon>Blastocladiomycota</taxon>
        <taxon>Blastocladiomycetes</taxon>
        <taxon>Blastocladiales</taxon>
        <taxon>Blastocladiaceae</taxon>
        <taxon>Allomyces</taxon>
    </lineage>
</organism>
<feature type="domain" description="SLC26A/SulP transporter" evidence="6">
    <location>
        <begin position="319"/>
        <end position="395"/>
    </location>
</feature>
<protein>
    <submittedName>
        <fullName evidence="7">Sulfate transporter</fullName>
    </submittedName>
</protein>
<feature type="domain" description="SLC26A/SulP transporter" evidence="6">
    <location>
        <begin position="95"/>
        <end position="198"/>
    </location>
</feature>
<feature type="transmembrane region" description="Helical" evidence="5">
    <location>
        <begin position="144"/>
        <end position="165"/>
    </location>
</feature>
<dbReference type="Proteomes" id="UP000054350">
    <property type="component" value="Unassembled WGS sequence"/>
</dbReference>
<keyword evidence="4 5" id="KW-0472">Membrane</keyword>
<evidence type="ECO:0000256" key="5">
    <source>
        <dbReference type="SAM" id="Phobius"/>
    </source>
</evidence>
<dbReference type="InterPro" id="IPR052706">
    <property type="entry name" value="Membrane-Transporter-like"/>
</dbReference>
<keyword evidence="8" id="KW-1185">Reference proteome</keyword>
<dbReference type="InterPro" id="IPR011547">
    <property type="entry name" value="SLC26A/SulP_dom"/>
</dbReference>
<dbReference type="GO" id="GO:0016020">
    <property type="term" value="C:membrane"/>
    <property type="evidence" value="ECO:0007669"/>
    <property type="project" value="UniProtKB-SubCell"/>
</dbReference>
<dbReference type="PANTHER" id="PTHR43310">
    <property type="entry name" value="SULFATE TRANSPORTER YBAR-RELATED"/>
    <property type="match status" value="1"/>
</dbReference>
<dbReference type="eggNOG" id="KOG0236">
    <property type="taxonomic scope" value="Eukaryota"/>
</dbReference>
<evidence type="ECO:0000256" key="2">
    <source>
        <dbReference type="ARBA" id="ARBA00022692"/>
    </source>
</evidence>
<feature type="transmembrane region" description="Helical" evidence="5">
    <location>
        <begin position="85"/>
        <end position="106"/>
    </location>
</feature>
<evidence type="ECO:0000313" key="8">
    <source>
        <dbReference type="Proteomes" id="UP000054350"/>
    </source>
</evidence>
<evidence type="ECO:0000256" key="3">
    <source>
        <dbReference type="ARBA" id="ARBA00022989"/>
    </source>
</evidence>
<name>A0A0L0SYT8_ALLM3</name>
<accession>A0A0L0SYT8</accession>
<feature type="transmembrane region" description="Helical" evidence="5">
    <location>
        <begin position="186"/>
        <end position="207"/>
    </location>
</feature>
<dbReference type="OrthoDB" id="288203at2759"/>
<dbReference type="VEuPathDB" id="FungiDB:AMAG_12454"/>
<feature type="transmembrane region" description="Helical" evidence="5">
    <location>
        <begin position="213"/>
        <end position="231"/>
    </location>
</feature>
<feature type="transmembrane region" description="Helical" evidence="5">
    <location>
        <begin position="348"/>
        <end position="364"/>
    </location>
</feature>
<dbReference type="Pfam" id="PF00916">
    <property type="entry name" value="Sulfate_transp"/>
    <property type="match status" value="2"/>
</dbReference>